<dbReference type="InterPro" id="IPR036909">
    <property type="entry name" value="Cyt_c-like_dom_sf"/>
</dbReference>
<reference evidence="7 8" key="1">
    <citation type="submission" date="2022-10" db="EMBL/GenBank/DDBJ databases">
        <title>Defluviimonas sp. nov., isolated from ocean surface water.</title>
        <authorList>
            <person name="He W."/>
            <person name="Wang L."/>
            <person name="Zhang D.-F."/>
        </authorList>
    </citation>
    <scope>NUCLEOTIDE SEQUENCE [LARGE SCALE GENOMIC DNA]</scope>
    <source>
        <strain evidence="7 8">WL0075</strain>
    </source>
</reference>
<evidence type="ECO:0000256" key="4">
    <source>
        <dbReference type="PROSITE-ProRule" id="PRU00433"/>
    </source>
</evidence>
<keyword evidence="3 4" id="KW-0408">Iron</keyword>
<organism evidence="7 8">
    <name type="scientific">Albidovulum sediminicola</name>
    <dbReference type="NCBI Taxonomy" id="2984331"/>
    <lineage>
        <taxon>Bacteria</taxon>
        <taxon>Pseudomonadati</taxon>
        <taxon>Pseudomonadota</taxon>
        <taxon>Alphaproteobacteria</taxon>
        <taxon>Rhodobacterales</taxon>
        <taxon>Paracoccaceae</taxon>
        <taxon>Albidovulum</taxon>
    </lineage>
</organism>
<evidence type="ECO:0000313" key="7">
    <source>
        <dbReference type="EMBL" id="MCV2866466.1"/>
    </source>
</evidence>
<gene>
    <name evidence="7" type="ORF">OE647_17245</name>
</gene>
<keyword evidence="5" id="KW-0732">Signal</keyword>
<proteinExistence type="predicted"/>
<dbReference type="Pfam" id="PF00034">
    <property type="entry name" value="Cytochrom_C"/>
    <property type="match status" value="1"/>
</dbReference>
<evidence type="ECO:0000256" key="1">
    <source>
        <dbReference type="ARBA" id="ARBA00022617"/>
    </source>
</evidence>
<dbReference type="Gene3D" id="1.10.760.10">
    <property type="entry name" value="Cytochrome c-like domain"/>
    <property type="match status" value="1"/>
</dbReference>
<evidence type="ECO:0000256" key="3">
    <source>
        <dbReference type="ARBA" id="ARBA00023004"/>
    </source>
</evidence>
<keyword evidence="2 4" id="KW-0479">Metal-binding</keyword>
<feature type="signal peptide" evidence="5">
    <location>
        <begin position="1"/>
        <end position="22"/>
    </location>
</feature>
<accession>A0ABT2Z5S6</accession>
<sequence length="134" mass="14002">MRPAVCLLALFLGLVAGHPALAQENATGREIYVGACAGCHGEEATGTGPMSELLTIPVPDLTRISEREGGSFPWLKVVHLVDGRSGLRGHGGPMPIFGAVFAGDPVAADGPEGTPVITSRRVLEVVDYLMSIQR</sequence>
<dbReference type="InterPro" id="IPR009056">
    <property type="entry name" value="Cyt_c-like_dom"/>
</dbReference>
<evidence type="ECO:0000256" key="5">
    <source>
        <dbReference type="SAM" id="SignalP"/>
    </source>
</evidence>
<dbReference type="PROSITE" id="PS51007">
    <property type="entry name" value="CYTC"/>
    <property type="match status" value="1"/>
</dbReference>
<name>A0ABT2Z5S6_9RHOB</name>
<evidence type="ECO:0000313" key="8">
    <source>
        <dbReference type="Proteomes" id="UP001652503"/>
    </source>
</evidence>
<keyword evidence="1 4" id="KW-0349">Heme</keyword>
<feature type="domain" description="Cytochrome c" evidence="6">
    <location>
        <begin position="23"/>
        <end position="133"/>
    </location>
</feature>
<dbReference type="SUPFAM" id="SSF46626">
    <property type="entry name" value="Cytochrome c"/>
    <property type="match status" value="1"/>
</dbReference>
<evidence type="ECO:0000259" key="6">
    <source>
        <dbReference type="PROSITE" id="PS51007"/>
    </source>
</evidence>
<comment type="caution">
    <text evidence="7">The sequence shown here is derived from an EMBL/GenBank/DDBJ whole genome shotgun (WGS) entry which is preliminary data.</text>
</comment>
<protein>
    <submittedName>
        <fullName evidence="7">Cytochrome c</fullName>
    </submittedName>
</protein>
<dbReference type="RefSeq" id="WP_263722999.1">
    <property type="nucleotide sequence ID" value="NZ_JAOWLA010000019.1"/>
</dbReference>
<feature type="chain" id="PRO_5047451173" evidence="5">
    <location>
        <begin position="23"/>
        <end position="134"/>
    </location>
</feature>
<keyword evidence="8" id="KW-1185">Reference proteome</keyword>
<evidence type="ECO:0000256" key="2">
    <source>
        <dbReference type="ARBA" id="ARBA00022723"/>
    </source>
</evidence>
<dbReference type="EMBL" id="JAOWLA010000019">
    <property type="protein sequence ID" value="MCV2866466.1"/>
    <property type="molecule type" value="Genomic_DNA"/>
</dbReference>
<dbReference type="Proteomes" id="UP001652503">
    <property type="component" value="Unassembled WGS sequence"/>
</dbReference>